<proteinExistence type="predicted"/>
<protein>
    <recommendedName>
        <fullName evidence="3">Reverse transcriptase domain-containing protein</fullName>
    </recommendedName>
</protein>
<dbReference type="Proteomes" id="UP000499080">
    <property type="component" value="Unassembled WGS sequence"/>
</dbReference>
<evidence type="ECO:0000313" key="2">
    <source>
        <dbReference type="Proteomes" id="UP000499080"/>
    </source>
</evidence>
<gene>
    <name evidence="1" type="ORF">AVEN_199672_1</name>
</gene>
<sequence>MLNLQPKIYLKGNLLEITNTPTYLGFTLDTEINCGKHIAKLAEKGRKRLQLLKFISGRDLGANSGTLRMIYTALSRPFLGYGYQIYQVAFHTNLNKLERVQLSAALMITGLRSCCPKAIVLFEATCSLCH</sequence>
<evidence type="ECO:0000313" key="1">
    <source>
        <dbReference type="EMBL" id="GBM15420.1"/>
    </source>
</evidence>
<dbReference type="OrthoDB" id="414730at2759"/>
<name>A0A4Y2DF78_ARAVE</name>
<dbReference type="AlphaFoldDB" id="A0A4Y2DF78"/>
<comment type="caution">
    <text evidence="1">The sequence shown here is derived from an EMBL/GenBank/DDBJ whole genome shotgun (WGS) entry which is preliminary data.</text>
</comment>
<keyword evidence="2" id="KW-1185">Reference proteome</keyword>
<reference evidence="1 2" key="1">
    <citation type="journal article" date="2019" name="Sci. Rep.">
        <title>Orb-weaving spider Araneus ventricosus genome elucidates the spidroin gene catalogue.</title>
        <authorList>
            <person name="Kono N."/>
            <person name="Nakamura H."/>
            <person name="Ohtoshi R."/>
            <person name="Moran D.A.P."/>
            <person name="Shinohara A."/>
            <person name="Yoshida Y."/>
            <person name="Fujiwara M."/>
            <person name="Mori M."/>
            <person name="Tomita M."/>
            <person name="Arakawa K."/>
        </authorList>
    </citation>
    <scope>NUCLEOTIDE SEQUENCE [LARGE SCALE GENOMIC DNA]</scope>
</reference>
<organism evidence="1 2">
    <name type="scientific">Araneus ventricosus</name>
    <name type="common">Orbweaver spider</name>
    <name type="synonym">Epeira ventricosa</name>
    <dbReference type="NCBI Taxonomy" id="182803"/>
    <lineage>
        <taxon>Eukaryota</taxon>
        <taxon>Metazoa</taxon>
        <taxon>Ecdysozoa</taxon>
        <taxon>Arthropoda</taxon>
        <taxon>Chelicerata</taxon>
        <taxon>Arachnida</taxon>
        <taxon>Araneae</taxon>
        <taxon>Araneomorphae</taxon>
        <taxon>Entelegynae</taxon>
        <taxon>Araneoidea</taxon>
        <taxon>Araneidae</taxon>
        <taxon>Araneus</taxon>
    </lineage>
</organism>
<evidence type="ECO:0008006" key="3">
    <source>
        <dbReference type="Google" id="ProtNLM"/>
    </source>
</evidence>
<dbReference type="EMBL" id="BGPR01000359">
    <property type="protein sequence ID" value="GBM15420.1"/>
    <property type="molecule type" value="Genomic_DNA"/>
</dbReference>
<accession>A0A4Y2DF78</accession>